<comment type="caution">
    <text evidence="3">The sequence shown here is derived from an EMBL/GenBank/DDBJ whole genome shotgun (WGS) entry which is preliminary data.</text>
</comment>
<evidence type="ECO:0000313" key="4">
    <source>
        <dbReference type="EMBL" id="KAF4140480.1"/>
    </source>
</evidence>
<organism evidence="3 5">
    <name type="scientific">Phytophthora infestans</name>
    <name type="common">Potato late blight agent</name>
    <name type="synonym">Botrytis infestans</name>
    <dbReference type="NCBI Taxonomy" id="4787"/>
    <lineage>
        <taxon>Eukaryota</taxon>
        <taxon>Sar</taxon>
        <taxon>Stramenopiles</taxon>
        <taxon>Oomycota</taxon>
        <taxon>Peronosporomycetes</taxon>
        <taxon>Peronosporales</taxon>
        <taxon>Peronosporaceae</taxon>
        <taxon>Phytophthora</taxon>
    </lineage>
</organism>
<gene>
    <name evidence="3" type="ORF">GN244_ATG15822</name>
    <name evidence="2" type="ORF">GN244_ATG19634</name>
    <name evidence="4" type="ORF">GN958_ATG10340</name>
</gene>
<sequence>MTLSTAVRALALLALLTLDVTFADPSPPQQLRSQHSVELPPARELQGKFGWAAWLAVLKTNIRYQPTGDKMLENLRKIKEKLQRSDE</sequence>
<evidence type="ECO:0000313" key="3">
    <source>
        <dbReference type="EMBL" id="KAF4032322.1"/>
    </source>
</evidence>
<dbReference type="EMBL" id="WSZM01000498">
    <property type="protein sequence ID" value="KAF4032322.1"/>
    <property type="molecule type" value="Genomic_DNA"/>
</dbReference>
<feature type="chain" id="PRO_5036239555" description="Secreted RxLR effector peptide protein" evidence="1">
    <location>
        <begin position="24"/>
        <end position="87"/>
    </location>
</feature>
<evidence type="ECO:0000313" key="2">
    <source>
        <dbReference type="EMBL" id="KAF4028670.1"/>
    </source>
</evidence>
<protein>
    <recommendedName>
        <fullName evidence="6">Secreted RxLR effector peptide protein</fullName>
    </recommendedName>
</protein>
<dbReference type="Proteomes" id="UP000704712">
    <property type="component" value="Unassembled WGS sequence"/>
</dbReference>
<reference evidence="3" key="1">
    <citation type="submission" date="2020-04" db="EMBL/GenBank/DDBJ databases">
        <title>Hybrid Assembly of Korean Phytophthora infestans isolates.</title>
        <authorList>
            <person name="Prokchorchik M."/>
            <person name="Lee Y."/>
            <person name="Seo J."/>
            <person name="Cho J.-H."/>
            <person name="Park Y.-E."/>
            <person name="Jang D.-C."/>
            <person name="Im J.-S."/>
            <person name="Choi J.-G."/>
            <person name="Park H.-J."/>
            <person name="Lee G.-B."/>
            <person name="Lee Y.-G."/>
            <person name="Hong S.-Y."/>
            <person name="Cho K."/>
            <person name="Sohn K.H."/>
        </authorList>
    </citation>
    <scope>NUCLEOTIDE SEQUENCE</scope>
    <source>
        <strain evidence="3">KR_1_A1</strain>
        <strain evidence="4">KR_2_A2</strain>
    </source>
</reference>
<accession>A0A833RSV8</accession>
<name>A0A833RSV8_PHYIN</name>
<keyword evidence="1" id="KW-0732">Signal</keyword>
<evidence type="ECO:0008006" key="6">
    <source>
        <dbReference type="Google" id="ProtNLM"/>
    </source>
</evidence>
<dbReference type="Proteomes" id="UP000602510">
    <property type="component" value="Unassembled WGS sequence"/>
</dbReference>
<proteinExistence type="predicted"/>
<dbReference type="EMBL" id="JAACNO010001451">
    <property type="protein sequence ID" value="KAF4140480.1"/>
    <property type="molecule type" value="Genomic_DNA"/>
</dbReference>
<keyword evidence="5" id="KW-1185">Reference proteome</keyword>
<evidence type="ECO:0000313" key="5">
    <source>
        <dbReference type="Proteomes" id="UP000602510"/>
    </source>
</evidence>
<feature type="signal peptide" evidence="1">
    <location>
        <begin position="1"/>
        <end position="23"/>
    </location>
</feature>
<dbReference type="AlphaFoldDB" id="A0A833RSV8"/>
<evidence type="ECO:0000256" key="1">
    <source>
        <dbReference type="SAM" id="SignalP"/>
    </source>
</evidence>
<dbReference type="EMBL" id="WSZM01000988">
    <property type="protein sequence ID" value="KAF4028670.1"/>
    <property type="molecule type" value="Genomic_DNA"/>
</dbReference>